<proteinExistence type="predicted"/>
<organism evidence="1 2">
    <name type="scientific">Aromia moschata</name>
    <dbReference type="NCBI Taxonomy" id="1265417"/>
    <lineage>
        <taxon>Eukaryota</taxon>
        <taxon>Metazoa</taxon>
        <taxon>Ecdysozoa</taxon>
        <taxon>Arthropoda</taxon>
        <taxon>Hexapoda</taxon>
        <taxon>Insecta</taxon>
        <taxon>Pterygota</taxon>
        <taxon>Neoptera</taxon>
        <taxon>Endopterygota</taxon>
        <taxon>Coleoptera</taxon>
        <taxon>Polyphaga</taxon>
        <taxon>Cucujiformia</taxon>
        <taxon>Chrysomeloidea</taxon>
        <taxon>Cerambycidae</taxon>
        <taxon>Cerambycinae</taxon>
        <taxon>Callichromatini</taxon>
        <taxon>Aromia</taxon>
    </lineage>
</organism>
<reference evidence="1" key="1">
    <citation type="journal article" date="2023" name="Insect Mol. Biol.">
        <title>Genome sequencing provides insights into the evolution of gene families encoding plant cell wall-degrading enzymes in longhorned beetles.</title>
        <authorList>
            <person name="Shin N.R."/>
            <person name="Okamura Y."/>
            <person name="Kirsch R."/>
            <person name="Pauchet Y."/>
        </authorList>
    </citation>
    <scope>NUCLEOTIDE SEQUENCE</scope>
    <source>
        <strain evidence="1">AMC_N1</strain>
    </source>
</reference>
<evidence type="ECO:0000313" key="2">
    <source>
        <dbReference type="Proteomes" id="UP001162162"/>
    </source>
</evidence>
<evidence type="ECO:0000313" key="1">
    <source>
        <dbReference type="EMBL" id="KAJ8953292.1"/>
    </source>
</evidence>
<sequence>MQPNATKNAVIAKINTLRGGFRRELKKIQNSKRSGAGTEDVYVYDVCKLSNETGNVAPDLATERRPS</sequence>
<keyword evidence="2" id="KW-1185">Reference proteome</keyword>
<accession>A0AAV8YRM1</accession>
<protein>
    <submittedName>
        <fullName evidence="1">Uncharacterized protein</fullName>
    </submittedName>
</protein>
<dbReference type="EMBL" id="JAPWTK010000058">
    <property type="protein sequence ID" value="KAJ8953292.1"/>
    <property type="molecule type" value="Genomic_DNA"/>
</dbReference>
<dbReference type="Proteomes" id="UP001162162">
    <property type="component" value="Unassembled WGS sequence"/>
</dbReference>
<dbReference type="AlphaFoldDB" id="A0AAV8YRM1"/>
<gene>
    <name evidence="1" type="ORF">NQ318_015874</name>
</gene>
<name>A0AAV8YRM1_9CUCU</name>
<comment type="caution">
    <text evidence="1">The sequence shown here is derived from an EMBL/GenBank/DDBJ whole genome shotgun (WGS) entry which is preliminary data.</text>
</comment>